<gene>
    <name evidence="1" type="ORF">BACUNI_01504</name>
</gene>
<sequence length="174" mass="19262">MVEEGTLHGQVAHGVASGIEVEQPIETNGLFRTYECAYRSVGLQAAAGADTYQLKATQMGLFFARLEIDVCQGIQFVHHDIDVVTSDTGGNHRNTFPLVSTGDSLELAAFHFTFLVLEMGGNQCHPSGVAYQDDFVCQPFGLYVKMKYRTVFIDDQFGRGEIFLHMLEALIFCL</sequence>
<evidence type="ECO:0000313" key="2">
    <source>
        <dbReference type="Proteomes" id="UP000004110"/>
    </source>
</evidence>
<dbReference type="Proteomes" id="UP000004110">
    <property type="component" value="Unassembled WGS sequence"/>
</dbReference>
<organism evidence="1 2">
    <name type="scientific">Bacteroides uniformis (strain ATCC 8492 / DSM 6597 / CCUG 4942 / CIP 103695 / JCM 5828 / KCTC 5204 / NCTC 13054 / VPI 0061)</name>
    <dbReference type="NCBI Taxonomy" id="411479"/>
    <lineage>
        <taxon>Bacteria</taxon>
        <taxon>Pseudomonadati</taxon>
        <taxon>Bacteroidota</taxon>
        <taxon>Bacteroidia</taxon>
        <taxon>Bacteroidales</taxon>
        <taxon>Bacteroidaceae</taxon>
        <taxon>Bacteroides</taxon>
    </lineage>
</organism>
<reference evidence="1" key="1">
    <citation type="submission" date="2007-06" db="EMBL/GenBank/DDBJ databases">
        <authorList>
            <person name="Fulton L."/>
            <person name="Clifton S."/>
            <person name="Fulton B."/>
            <person name="Xu J."/>
            <person name="Minx P."/>
            <person name="Pepin K.H."/>
            <person name="Johnson M."/>
            <person name="Thiruvilangam P."/>
            <person name="Bhonagiri V."/>
            <person name="Nash W.E."/>
            <person name="Mardis E.R."/>
            <person name="Wilson R.K."/>
        </authorList>
    </citation>
    <scope>NUCLEOTIDE SEQUENCE [LARGE SCALE GENOMIC DNA]</scope>
    <source>
        <strain evidence="1">ATCC 8492</strain>
    </source>
</reference>
<dbReference type="EMBL" id="AAYH02000040">
    <property type="protein sequence ID" value="EDO54981.1"/>
    <property type="molecule type" value="Genomic_DNA"/>
</dbReference>
<comment type="caution">
    <text evidence="1">The sequence shown here is derived from an EMBL/GenBank/DDBJ whole genome shotgun (WGS) entry which is preliminary data.</text>
</comment>
<proteinExistence type="predicted"/>
<keyword evidence="2" id="KW-1185">Reference proteome</keyword>
<evidence type="ECO:0000313" key="1">
    <source>
        <dbReference type="EMBL" id="EDO54981.1"/>
    </source>
</evidence>
<dbReference type="AlphaFoldDB" id="A0ABC9NEA3"/>
<protein>
    <submittedName>
        <fullName evidence="1">Uncharacterized protein</fullName>
    </submittedName>
</protein>
<reference evidence="1" key="2">
    <citation type="submission" date="2013-11" db="EMBL/GenBank/DDBJ databases">
        <title>Draft genome sequence of Bacteroides uniformis (ATCC 8492).</title>
        <authorList>
            <person name="Sudarsanam P."/>
            <person name="Ley R."/>
            <person name="Guruge J."/>
            <person name="Turnbaugh P.J."/>
            <person name="Mahowald M."/>
            <person name="Liep D."/>
            <person name="Gordon J."/>
        </authorList>
    </citation>
    <scope>NUCLEOTIDE SEQUENCE</scope>
    <source>
        <strain evidence="1">ATCC 8492</strain>
    </source>
</reference>
<name>A0ABC9NEA3_BACUC</name>
<accession>A0ABC9NEA3</accession>